<dbReference type="GO" id="GO:0004590">
    <property type="term" value="F:orotidine-5'-phosphate decarboxylase activity"/>
    <property type="evidence" value="ECO:0007669"/>
    <property type="project" value="InterPro"/>
</dbReference>
<organism evidence="5 6">
    <name type="scientific">Popillia japonica</name>
    <name type="common">Japanese beetle</name>
    <dbReference type="NCBI Taxonomy" id="7064"/>
    <lineage>
        <taxon>Eukaryota</taxon>
        <taxon>Metazoa</taxon>
        <taxon>Ecdysozoa</taxon>
        <taxon>Arthropoda</taxon>
        <taxon>Hexapoda</taxon>
        <taxon>Insecta</taxon>
        <taxon>Pterygota</taxon>
        <taxon>Neoptera</taxon>
        <taxon>Endopterygota</taxon>
        <taxon>Coleoptera</taxon>
        <taxon>Polyphaga</taxon>
        <taxon>Scarabaeiformia</taxon>
        <taxon>Scarabaeidae</taxon>
        <taxon>Rutelinae</taxon>
        <taxon>Popillia</taxon>
    </lineage>
</organism>
<sequence>MWSLSFSAIVTAHSVMRKGTLDAIKQSNNPLTPGVQLEANTDNLDQQYNSPERVIIDKGGDIAVVGRGITKAEEPATVAAQYKHLLWDAYKQRTHM</sequence>
<dbReference type="GO" id="GO:0004588">
    <property type="term" value="F:orotate phosphoribosyltransferase activity"/>
    <property type="evidence" value="ECO:0007669"/>
    <property type="project" value="TreeGrafter"/>
</dbReference>
<dbReference type="Proteomes" id="UP001458880">
    <property type="component" value="Unassembled WGS sequence"/>
</dbReference>
<evidence type="ECO:0000256" key="2">
    <source>
        <dbReference type="ARBA" id="ARBA00022975"/>
    </source>
</evidence>
<dbReference type="EMBL" id="JASPKY010000133">
    <property type="protein sequence ID" value="KAK9731378.1"/>
    <property type="molecule type" value="Genomic_DNA"/>
</dbReference>
<dbReference type="Pfam" id="PF00215">
    <property type="entry name" value="OMPdecase"/>
    <property type="match status" value="1"/>
</dbReference>
<evidence type="ECO:0000313" key="5">
    <source>
        <dbReference type="EMBL" id="KAK9731378.1"/>
    </source>
</evidence>
<accession>A0AAW1LBT9</accession>
<dbReference type="GO" id="GO:0006222">
    <property type="term" value="P:UMP biosynthetic process"/>
    <property type="evidence" value="ECO:0007669"/>
    <property type="project" value="TreeGrafter"/>
</dbReference>
<dbReference type="PANTHER" id="PTHR19278">
    <property type="entry name" value="OROTATE PHOSPHORIBOSYLTRANSFERASE"/>
    <property type="match status" value="1"/>
</dbReference>
<keyword evidence="2" id="KW-0665">Pyrimidine biosynthesis</keyword>
<gene>
    <name evidence="5" type="ORF">QE152_g13698</name>
</gene>
<protein>
    <submittedName>
        <fullName evidence="5">Orotidine 5prime-phosphate decarboxylase / HUMPS family</fullName>
    </submittedName>
</protein>
<name>A0AAW1LBT9_POPJA</name>
<dbReference type="PANTHER" id="PTHR19278:SF9">
    <property type="entry name" value="URIDINE 5'-MONOPHOSPHATE SYNTHASE"/>
    <property type="match status" value="1"/>
</dbReference>
<dbReference type="InterPro" id="IPR011060">
    <property type="entry name" value="RibuloseP-bd_barrel"/>
</dbReference>
<keyword evidence="3" id="KW-0456">Lyase</keyword>
<evidence type="ECO:0000259" key="4">
    <source>
        <dbReference type="Pfam" id="PF00215"/>
    </source>
</evidence>
<dbReference type="InterPro" id="IPR001754">
    <property type="entry name" value="OMPdeCOase_dom"/>
</dbReference>
<comment type="caution">
    <text evidence="5">The sequence shown here is derived from an EMBL/GenBank/DDBJ whole genome shotgun (WGS) entry which is preliminary data.</text>
</comment>
<comment type="pathway">
    <text evidence="1">Pyrimidine metabolism; UMP biosynthesis via de novo pathway.</text>
</comment>
<proteinExistence type="predicted"/>
<keyword evidence="6" id="KW-1185">Reference proteome</keyword>
<evidence type="ECO:0000256" key="1">
    <source>
        <dbReference type="ARBA" id="ARBA00004725"/>
    </source>
</evidence>
<evidence type="ECO:0000256" key="3">
    <source>
        <dbReference type="ARBA" id="ARBA00023239"/>
    </source>
</evidence>
<dbReference type="InterPro" id="IPR013785">
    <property type="entry name" value="Aldolase_TIM"/>
</dbReference>
<reference evidence="5 6" key="1">
    <citation type="journal article" date="2024" name="BMC Genomics">
        <title>De novo assembly and annotation of Popillia japonica's genome with initial clues to its potential as an invasive pest.</title>
        <authorList>
            <person name="Cucini C."/>
            <person name="Boschi S."/>
            <person name="Funari R."/>
            <person name="Cardaioli E."/>
            <person name="Iannotti N."/>
            <person name="Marturano G."/>
            <person name="Paoli F."/>
            <person name="Bruttini M."/>
            <person name="Carapelli A."/>
            <person name="Frati F."/>
            <person name="Nardi F."/>
        </authorList>
    </citation>
    <scope>NUCLEOTIDE SEQUENCE [LARGE SCALE GENOMIC DNA]</scope>
    <source>
        <strain evidence="5">DMR45628</strain>
    </source>
</reference>
<dbReference type="Gene3D" id="3.20.20.70">
    <property type="entry name" value="Aldolase class I"/>
    <property type="match status" value="1"/>
</dbReference>
<dbReference type="GO" id="GO:0006207">
    <property type="term" value="P:'de novo' pyrimidine nucleobase biosynthetic process"/>
    <property type="evidence" value="ECO:0007669"/>
    <property type="project" value="InterPro"/>
</dbReference>
<dbReference type="SUPFAM" id="SSF51366">
    <property type="entry name" value="Ribulose-phoshate binding barrel"/>
    <property type="match status" value="1"/>
</dbReference>
<evidence type="ECO:0000313" key="6">
    <source>
        <dbReference type="Proteomes" id="UP001458880"/>
    </source>
</evidence>
<feature type="domain" description="Orotidine 5'-phosphate decarboxylase" evidence="4">
    <location>
        <begin position="31"/>
        <end position="82"/>
    </location>
</feature>
<dbReference type="AlphaFoldDB" id="A0AAW1LBT9"/>